<feature type="transmembrane region" description="Helical" evidence="1">
    <location>
        <begin position="7"/>
        <end position="25"/>
    </location>
</feature>
<feature type="transmembrane region" description="Helical" evidence="1">
    <location>
        <begin position="95"/>
        <end position="113"/>
    </location>
</feature>
<dbReference type="Pfam" id="PF17197">
    <property type="entry name" value="DUF5134"/>
    <property type="match status" value="1"/>
</dbReference>
<dbReference type="Proteomes" id="UP001183246">
    <property type="component" value="Unassembled WGS sequence"/>
</dbReference>
<sequence>MRHGPELVGWLVAALCGTAGAYCLWRARAPAARGRQAAAVEAVMGLGTALMAVPATAVPAPPPAAFAVLFSATALWSAALLAAGAAHQAHHVVEGLAMVYMAVAMAGGAPAHAEHPPGGVPLLTGALLAYFAGYALRSGPRLLPAAPGGAGAGPAGHAEPLPEVAVACRLALALGMFAMLLML</sequence>
<comment type="caution">
    <text evidence="2">The sequence shown here is derived from an EMBL/GenBank/DDBJ whole genome shotgun (WGS) entry which is preliminary data.</text>
</comment>
<feature type="transmembrane region" description="Helical" evidence="1">
    <location>
        <begin position="37"/>
        <end position="58"/>
    </location>
</feature>
<organism evidence="2 3">
    <name type="scientific">Streptomyces litchfieldiae</name>
    <dbReference type="NCBI Taxonomy" id="3075543"/>
    <lineage>
        <taxon>Bacteria</taxon>
        <taxon>Bacillati</taxon>
        <taxon>Actinomycetota</taxon>
        <taxon>Actinomycetes</taxon>
        <taxon>Kitasatosporales</taxon>
        <taxon>Streptomycetaceae</taxon>
        <taxon>Streptomyces</taxon>
    </lineage>
</organism>
<evidence type="ECO:0000256" key="1">
    <source>
        <dbReference type="SAM" id="Phobius"/>
    </source>
</evidence>
<evidence type="ECO:0000313" key="3">
    <source>
        <dbReference type="Proteomes" id="UP001183246"/>
    </source>
</evidence>
<dbReference type="InterPro" id="IPR033458">
    <property type="entry name" value="DUF5134"/>
</dbReference>
<protein>
    <submittedName>
        <fullName evidence="2">DUF5134 domain-containing protein</fullName>
    </submittedName>
</protein>
<name>A0ABU2N1J1_9ACTN</name>
<accession>A0ABU2N1J1</accession>
<gene>
    <name evidence="2" type="ORF">RM590_32035</name>
</gene>
<keyword evidence="1" id="KW-1133">Transmembrane helix</keyword>
<proteinExistence type="predicted"/>
<keyword evidence="1" id="KW-0472">Membrane</keyword>
<keyword evidence="3" id="KW-1185">Reference proteome</keyword>
<feature type="transmembrane region" description="Helical" evidence="1">
    <location>
        <begin position="64"/>
        <end position="83"/>
    </location>
</feature>
<dbReference type="RefSeq" id="WP_311708298.1">
    <property type="nucleotide sequence ID" value="NZ_JAVREL010000028.1"/>
</dbReference>
<evidence type="ECO:0000313" key="2">
    <source>
        <dbReference type="EMBL" id="MDT0347174.1"/>
    </source>
</evidence>
<keyword evidence="1" id="KW-0812">Transmembrane</keyword>
<reference evidence="3" key="1">
    <citation type="submission" date="2023-07" db="EMBL/GenBank/DDBJ databases">
        <title>30 novel species of actinomycetes from the DSMZ collection.</title>
        <authorList>
            <person name="Nouioui I."/>
        </authorList>
    </citation>
    <scope>NUCLEOTIDE SEQUENCE [LARGE SCALE GENOMIC DNA]</scope>
    <source>
        <strain evidence="3">DSM 44938</strain>
    </source>
</reference>
<feature type="transmembrane region" description="Helical" evidence="1">
    <location>
        <begin position="119"/>
        <end position="136"/>
    </location>
</feature>
<dbReference type="EMBL" id="JAVREL010000028">
    <property type="protein sequence ID" value="MDT0347174.1"/>
    <property type="molecule type" value="Genomic_DNA"/>
</dbReference>